<dbReference type="InParanoid" id="A0A024GCV7"/>
<comment type="caution">
    <text evidence="4">The sequence shown here is derived from an EMBL/GenBank/DDBJ whole genome shotgun (WGS) entry which is preliminary data.</text>
</comment>
<feature type="compositionally biased region" description="Basic and acidic residues" evidence="2">
    <location>
        <begin position="23"/>
        <end position="40"/>
    </location>
</feature>
<name>A0A024GCV7_9STRA</name>
<dbReference type="AlphaFoldDB" id="A0A024GCV7"/>
<proteinExistence type="predicted"/>
<organism evidence="4 5">
    <name type="scientific">Albugo candida</name>
    <dbReference type="NCBI Taxonomy" id="65357"/>
    <lineage>
        <taxon>Eukaryota</taxon>
        <taxon>Sar</taxon>
        <taxon>Stramenopiles</taxon>
        <taxon>Oomycota</taxon>
        <taxon>Peronosporomycetes</taxon>
        <taxon>Albuginales</taxon>
        <taxon>Albuginaceae</taxon>
        <taxon>Albugo</taxon>
    </lineage>
</organism>
<feature type="compositionally biased region" description="Basic and acidic residues" evidence="2">
    <location>
        <begin position="511"/>
        <end position="535"/>
    </location>
</feature>
<dbReference type="InterPro" id="IPR016088">
    <property type="entry name" value="Chalcone_isomerase_3-sand"/>
</dbReference>
<dbReference type="EMBL" id="CAIX01000077">
    <property type="protein sequence ID" value="CCI44695.1"/>
    <property type="molecule type" value="Genomic_DNA"/>
</dbReference>
<sequence>MQASSKKVVGDENSHRIPPSSHDTTDRVRTPPPKSTKDHPSVANSHKMPQENIDTEAVLFPKIGRLLRRDRRFPTWKWRDFVLERDRLQYFSVKGSRKGEICINESTPISIRKIDTLRPHSFIIYIKNEKITLAAGSEQERESWIDIFQTHFHANIEIVSSQTGEKMKKKPAFVQLPDATITEFSEEISDHDVGEDSFNAQVLPMAEKNSQFLSIEKSHTAEPNPLETMRKECDMTFGPLKEEFSKIIFPAKLPTHEYLLGVGPLVRRLGWSDERILAVGLYIDADSAWKELCQINLDRFTSYPARRSSTILSRCNSTLSEESAGQKNSSKRAVRVVKRLIAYGDQSFYNDFLLRTTFRRIFVISSRKRVSRSVLIALLHDELQFRVGSDAKEALEMFLAFIEKSLKKTESMVFRLQPDGTLEFVFRGTCFPPIASTALCRALQAMFFDLNSIQFDAKRGLVARLPSMWVHSELEEAPMTTDMQKSGIGTSGDEMDDEDDEDDDELEDQSDESKTTSPEKERSDSAQNARENEILYRSRRHTMQKLFDVTVEGDEAVVPTELQYQLSTRLGSMVDSTSHIPYPGNLPEIDGSVLLGTWSASPSSSLDQQMTCVGLYVDPVDASDCLLVYKGQSVGSIIDHPNFFTQFGQGAFSKHFVFKVCQRMEISQLIQQIAKLQQLVVIKHNASALSDQQASEITDPSVQAFMEAFRPHWSQRIEALEQLIFSIDRKNEMEARFYALNTDSGHTESWRILVPHQIVALLFQRAFYGKLLIDPMSRIRLLQRLPTLLDLAKDDLVHTYHDEIRVLRENYMRQRPEHRVKVGYMLLSYEKRKRIVTQADGNKSSVTIRSRWARRWCRLDGSCFSYYSSKRKKHARHVIDITCCKVAEIKSSDTSTFSIFASDGQAFRQSLTIGMEQMDGKLLALKTESVYDGADWLECLLEAQKIPSTMPPFLKSSDPDASLNLRTYKDEHQSTMTLPGSSSAQTPDEIDVQPAASLDVKNGGTIANTTISMVDCRKEGSIWLWLQEDARHRMLLIAWFLIVWLSGK</sequence>
<dbReference type="PANTHER" id="PTHR22902">
    <property type="entry name" value="SESQUIPEDALIAN"/>
    <property type="match status" value="1"/>
</dbReference>
<dbReference type="GO" id="GO:0005769">
    <property type="term" value="C:early endosome"/>
    <property type="evidence" value="ECO:0007669"/>
    <property type="project" value="TreeGrafter"/>
</dbReference>
<dbReference type="GO" id="GO:0005802">
    <property type="term" value="C:trans-Golgi network"/>
    <property type="evidence" value="ECO:0007669"/>
    <property type="project" value="TreeGrafter"/>
</dbReference>
<accession>A0A024GCV7</accession>
<dbReference type="PANTHER" id="PTHR22902:SF27">
    <property type="entry name" value="PLECKSTRIN HOMOLOGY DOMAIN-CONTAINING FAMILY A MEMBER 3"/>
    <property type="match status" value="1"/>
</dbReference>
<gene>
    <name evidence="4" type="ORF">BN9_055190</name>
</gene>
<evidence type="ECO:0000256" key="1">
    <source>
        <dbReference type="ARBA" id="ARBA00022553"/>
    </source>
</evidence>
<dbReference type="Gene3D" id="3.50.70.10">
    <property type="match status" value="1"/>
</dbReference>
<evidence type="ECO:0000313" key="5">
    <source>
        <dbReference type="Proteomes" id="UP000053237"/>
    </source>
</evidence>
<dbReference type="SMART" id="SM00233">
    <property type="entry name" value="PH"/>
    <property type="match status" value="2"/>
</dbReference>
<dbReference type="CDD" id="cd00821">
    <property type="entry name" value="PH"/>
    <property type="match status" value="1"/>
</dbReference>
<dbReference type="GO" id="GO:0042147">
    <property type="term" value="P:retrograde transport, endosome to Golgi"/>
    <property type="evidence" value="ECO:0007669"/>
    <property type="project" value="TreeGrafter"/>
</dbReference>
<reference evidence="4 5" key="1">
    <citation type="submission" date="2012-05" db="EMBL/GenBank/DDBJ databases">
        <title>Recombination and specialization in a pathogen metapopulation.</title>
        <authorList>
            <person name="Gardiner A."/>
            <person name="Kemen E."/>
            <person name="Schultz-Larsen T."/>
            <person name="MacLean D."/>
            <person name="Van Oosterhout C."/>
            <person name="Jones J.D.G."/>
        </authorList>
    </citation>
    <scope>NUCLEOTIDE SEQUENCE [LARGE SCALE GENOMIC DNA]</scope>
    <source>
        <strain evidence="4 5">Ac Nc2</strain>
    </source>
</reference>
<dbReference type="InterPro" id="IPR001849">
    <property type="entry name" value="PH_domain"/>
</dbReference>
<keyword evidence="5" id="KW-1185">Reference proteome</keyword>
<keyword evidence="1" id="KW-0597">Phosphoprotein</keyword>
<feature type="region of interest" description="Disordered" evidence="2">
    <location>
        <begin position="476"/>
        <end position="535"/>
    </location>
</feature>
<dbReference type="GO" id="GO:0007032">
    <property type="term" value="P:endosome organization"/>
    <property type="evidence" value="ECO:0007669"/>
    <property type="project" value="TreeGrafter"/>
</dbReference>
<dbReference type="PROSITE" id="PS50003">
    <property type="entry name" value="PH_DOMAIN"/>
    <property type="match status" value="2"/>
</dbReference>
<dbReference type="GO" id="GO:0001881">
    <property type="term" value="P:receptor recycling"/>
    <property type="evidence" value="ECO:0007669"/>
    <property type="project" value="TreeGrafter"/>
</dbReference>
<feature type="region of interest" description="Disordered" evidence="2">
    <location>
        <begin position="1"/>
        <end position="50"/>
    </location>
</feature>
<dbReference type="SUPFAM" id="SSF54626">
    <property type="entry name" value="Chalcone isomerase"/>
    <property type="match status" value="2"/>
</dbReference>
<feature type="compositionally biased region" description="Acidic residues" evidence="2">
    <location>
        <begin position="493"/>
        <end position="510"/>
    </location>
</feature>
<dbReference type="OrthoDB" id="185175at2759"/>
<dbReference type="GO" id="GO:0005829">
    <property type="term" value="C:cytosol"/>
    <property type="evidence" value="ECO:0007669"/>
    <property type="project" value="GOC"/>
</dbReference>
<dbReference type="Proteomes" id="UP000053237">
    <property type="component" value="Unassembled WGS sequence"/>
</dbReference>
<dbReference type="GO" id="GO:0055037">
    <property type="term" value="C:recycling endosome"/>
    <property type="evidence" value="ECO:0007669"/>
    <property type="project" value="TreeGrafter"/>
</dbReference>
<feature type="domain" description="PH" evidence="3">
    <location>
        <begin position="59"/>
        <end position="153"/>
    </location>
</feature>
<dbReference type="InterPro" id="IPR045188">
    <property type="entry name" value="Boi1/Boi2-like"/>
</dbReference>
<dbReference type="Gene3D" id="2.30.29.30">
    <property type="entry name" value="Pleckstrin-homology domain (PH domain)/Phosphotyrosine-binding domain (PTB)"/>
    <property type="match status" value="2"/>
</dbReference>
<evidence type="ECO:0000313" key="4">
    <source>
        <dbReference type="EMBL" id="CCI44695.1"/>
    </source>
</evidence>
<dbReference type="InterPro" id="IPR011993">
    <property type="entry name" value="PH-like_dom_sf"/>
</dbReference>
<evidence type="ECO:0000259" key="3">
    <source>
        <dbReference type="PROSITE" id="PS50003"/>
    </source>
</evidence>
<dbReference type="SUPFAM" id="SSF50729">
    <property type="entry name" value="PH domain-like"/>
    <property type="match status" value="2"/>
</dbReference>
<dbReference type="GO" id="GO:0016872">
    <property type="term" value="F:intramolecular lyase activity"/>
    <property type="evidence" value="ECO:0007669"/>
    <property type="project" value="InterPro"/>
</dbReference>
<protein>
    <recommendedName>
        <fullName evidence="3">PH domain-containing protein</fullName>
    </recommendedName>
</protein>
<feature type="domain" description="PH" evidence="3">
    <location>
        <begin position="818"/>
        <end position="945"/>
    </location>
</feature>
<evidence type="ECO:0000256" key="2">
    <source>
        <dbReference type="SAM" id="MobiDB-lite"/>
    </source>
</evidence>
<dbReference type="InterPro" id="IPR036298">
    <property type="entry name" value="Chalcone_isomerase_sf"/>
</dbReference>
<dbReference type="Pfam" id="PF00169">
    <property type="entry name" value="PH"/>
    <property type="match status" value="2"/>
</dbReference>